<sequence length="113" mass="12515">MKVRFAIISPDTLAQVRTEIERLQQAVNSGDMDGVDAATAQLLELTADCQSIDLSEEDWRAFLTRVRCMNPEFTSNYLLPGEVCASIFPTITADSYVLELPIDGDTAEEEIDV</sequence>
<gene>
    <name evidence="1" type="ORF">HBO43_29670</name>
</gene>
<reference evidence="1 2" key="1">
    <citation type="journal article" date="2020" name="Front. Microbiol.">
        <title>Genetic Organization of the aprX-lipA2 Operon Affects the Proteolytic Potential of Pseudomonas Species in Milk.</title>
        <authorList>
            <person name="Maier C."/>
            <person name="Huptas C."/>
            <person name="von Neubeck M."/>
            <person name="Scherer S."/>
            <person name="Wenning M."/>
            <person name="Lucking G."/>
        </authorList>
    </citation>
    <scope>NUCLEOTIDE SEQUENCE [LARGE SCALE GENOMIC DNA]</scope>
    <source>
        <strain evidence="1 2">WS 4671</strain>
    </source>
</reference>
<evidence type="ECO:0000313" key="1">
    <source>
        <dbReference type="EMBL" id="NMY00750.1"/>
    </source>
</evidence>
<name>A0A7Y0ZZ96_PSEVE</name>
<evidence type="ECO:0000313" key="2">
    <source>
        <dbReference type="Proteomes" id="UP000552560"/>
    </source>
</evidence>
<dbReference type="EMBL" id="JAAQWE010000046">
    <property type="protein sequence ID" value="NMY00750.1"/>
    <property type="molecule type" value="Genomic_DNA"/>
</dbReference>
<dbReference type="OrthoDB" id="6886636at2"/>
<organism evidence="1 2">
    <name type="scientific">Pseudomonas veronii</name>
    <dbReference type="NCBI Taxonomy" id="76761"/>
    <lineage>
        <taxon>Bacteria</taxon>
        <taxon>Pseudomonadati</taxon>
        <taxon>Pseudomonadota</taxon>
        <taxon>Gammaproteobacteria</taxon>
        <taxon>Pseudomonadales</taxon>
        <taxon>Pseudomonadaceae</taxon>
        <taxon>Pseudomonas</taxon>
    </lineage>
</organism>
<dbReference type="RefSeq" id="WP_057005984.1">
    <property type="nucleotide sequence ID" value="NZ_CP149793.1"/>
</dbReference>
<proteinExistence type="predicted"/>
<comment type="caution">
    <text evidence="1">The sequence shown here is derived from an EMBL/GenBank/DDBJ whole genome shotgun (WGS) entry which is preliminary data.</text>
</comment>
<dbReference type="Proteomes" id="UP000552560">
    <property type="component" value="Unassembled WGS sequence"/>
</dbReference>
<accession>A0A7Y0ZZ96</accession>
<dbReference type="AlphaFoldDB" id="A0A7Y0ZZ96"/>
<protein>
    <submittedName>
        <fullName evidence="1">Uncharacterized protein</fullName>
    </submittedName>
</protein>